<dbReference type="Proteomes" id="UP000441399">
    <property type="component" value="Unassembled WGS sequence"/>
</dbReference>
<keyword evidence="3 5" id="KW-1133">Transmembrane helix</keyword>
<dbReference type="PANTHER" id="PTHR35371:SF1">
    <property type="entry name" value="BLR7753 PROTEIN"/>
    <property type="match status" value="1"/>
</dbReference>
<dbReference type="AlphaFoldDB" id="A0A5S9N648"/>
<dbReference type="InterPro" id="IPR001129">
    <property type="entry name" value="Membr-assoc_MAPEG"/>
</dbReference>
<evidence type="ECO:0008006" key="8">
    <source>
        <dbReference type="Google" id="ProtNLM"/>
    </source>
</evidence>
<name>A0A5S9N648_9GAMM</name>
<dbReference type="InterPro" id="IPR023352">
    <property type="entry name" value="MAPEG-like_dom_sf"/>
</dbReference>
<gene>
    <name evidence="6" type="ORF">OPDIPICF_00673</name>
</gene>
<dbReference type="GO" id="GO:0016020">
    <property type="term" value="C:membrane"/>
    <property type="evidence" value="ECO:0007669"/>
    <property type="project" value="UniProtKB-SubCell"/>
</dbReference>
<evidence type="ECO:0000256" key="3">
    <source>
        <dbReference type="ARBA" id="ARBA00022989"/>
    </source>
</evidence>
<dbReference type="SUPFAM" id="SSF161084">
    <property type="entry name" value="MAPEG domain-like"/>
    <property type="match status" value="1"/>
</dbReference>
<keyword evidence="7" id="KW-1185">Reference proteome</keyword>
<keyword evidence="4 5" id="KW-0472">Membrane</keyword>
<evidence type="ECO:0000256" key="5">
    <source>
        <dbReference type="SAM" id="Phobius"/>
    </source>
</evidence>
<dbReference type="OrthoDB" id="513661at2"/>
<comment type="subcellular location">
    <subcellularLocation>
        <location evidence="1">Membrane</location>
    </subcellularLocation>
</comment>
<evidence type="ECO:0000256" key="4">
    <source>
        <dbReference type="ARBA" id="ARBA00023136"/>
    </source>
</evidence>
<evidence type="ECO:0000256" key="2">
    <source>
        <dbReference type="ARBA" id="ARBA00022692"/>
    </source>
</evidence>
<organism evidence="6 7">
    <name type="scientific">BD1-7 clade bacterium</name>
    <dbReference type="NCBI Taxonomy" id="2029982"/>
    <lineage>
        <taxon>Bacteria</taxon>
        <taxon>Pseudomonadati</taxon>
        <taxon>Pseudomonadota</taxon>
        <taxon>Gammaproteobacteria</taxon>
        <taxon>Cellvibrionales</taxon>
        <taxon>Spongiibacteraceae</taxon>
        <taxon>BD1-7 clade</taxon>
    </lineage>
</organism>
<evidence type="ECO:0000313" key="6">
    <source>
        <dbReference type="EMBL" id="CAA0084423.1"/>
    </source>
</evidence>
<evidence type="ECO:0000313" key="7">
    <source>
        <dbReference type="Proteomes" id="UP000441399"/>
    </source>
</evidence>
<protein>
    <recommendedName>
        <fullName evidence="8">MAPEG family protein</fullName>
    </recommendedName>
</protein>
<dbReference type="EMBL" id="CACSIO010000001">
    <property type="protein sequence ID" value="CAA0084423.1"/>
    <property type="molecule type" value="Genomic_DNA"/>
</dbReference>
<accession>A0A5S9N648</accession>
<proteinExistence type="predicted"/>
<dbReference type="PANTHER" id="PTHR35371">
    <property type="entry name" value="INNER MEMBRANE PROTEIN"/>
    <property type="match status" value="1"/>
</dbReference>
<sequence>MTTPLIVLLILCILPLSCGWISGYFRHKQLGEVDNKHPRGQNAQLTGTGARACSAQNNSWEALALYTAALFALYSTQVPVADYALWCWVYLGLRVAYTGLYLANLDVLRSIVWLGSYAILMYFFAMAL</sequence>
<dbReference type="Gene3D" id="1.20.120.550">
    <property type="entry name" value="Membrane associated eicosanoid/glutathione metabolism-like domain"/>
    <property type="match status" value="1"/>
</dbReference>
<dbReference type="Pfam" id="PF01124">
    <property type="entry name" value="MAPEG"/>
    <property type="match status" value="1"/>
</dbReference>
<evidence type="ECO:0000256" key="1">
    <source>
        <dbReference type="ARBA" id="ARBA00004370"/>
    </source>
</evidence>
<keyword evidence="2 5" id="KW-0812">Transmembrane</keyword>
<feature type="transmembrane region" description="Helical" evidence="5">
    <location>
        <begin position="110"/>
        <end position="127"/>
    </location>
</feature>
<reference evidence="6 7" key="1">
    <citation type="submission" date="2019-11" db="EMBL/GenBank/DDBJ databases">
        <authorList>
            <person name="Holert J."/>
        </authorList>
    </citation>
    <scope>NUCLEOTIDE SEQUENCE [LARGE SCALE GENOMIC DNA]</scope>
    <source>
        <strain evidence="6">SB11_3</strain>
    </source>
</reference>